<reference evidence="8" key="1">
    <citation type="submission" date="2017-01" db="EMBL/GenBank/DDBJ databases">
        <title>Comparative genomics of anhydrobiosis in the tardigrade Hypsibius dujardini.</title>
        <authorList>
            <person name="Yoshida Y."/>
            <person name="Koutsovoulos G."/>
            <person name="Laetsch D."/>
            <person name="Stevens L."/>
            <person name="Kumar S."/>
            <person name="Horikawa D."/>
            <person name="Ishino K."/>
            <person name="Komine S."/>
            <person name="Tomita M."/>
            <person name="Blaxter M."/>
            <person name="Arakawa K."/>
        </authorList>
    </citation>
    <scope>NUCLEOTIDE SEQUENCE [LARGE SCALE GENOMIC DNA]</scope>
    <source>
        <strain evidence="8">Z151</strain>
    </source>
</reference>
<comment type="similarity">
    <text evidence="2">Belongs to the BORCS7 family.</text>
</comment>
<feature type="region of interest" description="Disordered" evidence="6">
    <location>
        <begin position="108"/>
        <end position="143"/>
    </location>
</feature>
<evidence type="ECO:0000256" key="1">
    <source>
        <dbReference type="ARBA" id="ARBA00004656"/>
    </source>
</evidence>
<accession>A0A1W0XF30</accession>
<dbReference type="EMBL" id="MTYJ01000001">
    <property type="protein sequence ID" value="OQV26083.1"/>
    <property type="molecule type" value="Genomic_DNA"/>
</dbReference>
<organism evidence="7 8">
    <name type="scientific">Hypsibius exemplaris</name>
    <name type="common">Freshwater tardigrade</name>
    <dbReference type="NCBI Taxonomy" id="2072580"/>
    <lineage>
        <taxon>Eukaryota</taxon>
        <taxon>Metazoa</taxon>
        <taxon>Ecdysozoa</taxon>
        <taxon>Tardigrada</taxon>
        <taxon>Eutardigrada</taxon>
        <taxon>Parachela</taxon>
        <taxon>Hypsibioidea</taxon>
        <taxon>Hypsibiidae</taxon>
        <taxon>Hypsibius</taxon>
    </lineage>
</organism>
<dbReference type="GO" id="GO:0005765">
    <property type="term" value="C:lysosomal membrane"/>
    <property type="evidence" value="ECO:0007669"/>
    <property type="project" value="UniProtKB-SubCell"/>
</dbReference>
<keyword evidence="4" id="KW-0472">Membrane</keyword>
<evidence type="ECO:0000313" key="8">
    <source>
        <dbReference type="Proteomes" id="UP000192578"/>
    </source>
</evidence>
<sequence>MTHSSTSIFAPPMSEETVEKTSQRVQSSLRDLGIIARELLKGSRSEEALMSSAKQFAQHEGLIESCTLNVSKLEVISQQLALHEECMEQALSNVEDLEWKLNRIINRTAGAPASHPGQVTDTPKAHPIPRDTPLEHAASEEAN</sequence>
<evidence type="ECO:0000256" key="2">
    <source>
        <dbReference type="ARBA" id="ARBA00005433"/>
    </source>
</evidence>
<name>A0A1W0XF30_HYPEX</name>
<keyword evidence="5" id="KW-0458">Lysosome</keyword>
<comment type="subcellular location">
    <subcellularLocation>
        <location evidence="1">Lysosome membrane</location>
    </subcellularLocation>
</comment>
<evidence type="ECO:0000256" key="5">
    <source>
        <dbReference type="ARBA" id="ARBA00023228"/>
    </source>
</evidence>
<evidence type="ECO:0000256" key="3">
    <source>
        <dbReference type="ARBA" id="ARBA00022295"/>
    </source>
</evidence>
<protein>
    <recommendedName>
        <fullName evidence="3">BLOC-1-related complex subunit 7</fullName>
    </recommendedName>
</protein>
<evidence type="ECO:0000313" key="7">
    <source>
        <dbReference type="EMBL" id="OQV26083.1"/>
    </source>
</evidence>
<feature type="region of interest" description="Disordered" evidence="6">
    <location>
        <begin position="1"/>
        <end position="21"/>
    </location>
</feature>
<dbReference type="OrthoDB" id="5567844at2759"/>
<dbReference type="Pfam" id="PF16088">
    <property type="entry name" value="BORCS7"/>
    <property type="match status" value="1"/>
</dbReference>
<gene>
    <name evidence="7" type="ORF">BV898_00210</name>
</gene>
<dbReference type="AlphaFoldDB" id="A0A1W0XF30"/>
<evidence type="ECO:0000256" key="6">
    <source>
        <dbReference type="SAM" id="MobiDB-lite"/>
    </source>
</evidence>
<proteinExistence type="inferred from homology"/>
<dbReference type="InterPro" id="IPR032143">
    <property type="entry name" value="BORCS7"/>
</dbReference>
<dbReference type="Proteomes" id="UP000192578">
    <property type="component" value="Unassembled WGS sequence"/>
</dbReference>
<feature type="compositionally biased region" description="Basic and acidic residues" evidence="6">
    <location>
        <begin position="128"/>
        <end position="143"/>
    </location>
</feature>
<comment type="caution">
    <text evidence="7">The sequence shown here is derived from an EMBL/GenBank/DDBJ whole genome shotgun (WGS) entry which is preliminary data.</text>
</comment>
<keyword evidence="8" id="KW-1185">Reference proteome</keyword>
<evidence type="ECO:0000256" key="4">
    <source>
        <dbReference type="ARBA" id="ARBA00023136"/>
    </source>
</evidence>